<dbReference type="EMBL" id="CAJMWR010002954">
    <property type="protein sequence ID" value="CAE6451692.1"/>
    <property type="molecule type" value="Genomic_DNA"/>
</dbReference>
<dbReference type="Pfam" id="PF12359">
    <property type="entry name" value="DUF3645"/>
    <property type="match status" value="1"/>
</dbReference>
<evidence type="ECO:0000313" key="11">
    <source>
        <dbReference type="EMBL" id="CAE6451692.1"/>
    </source>
</evidence>
<protein>
    <recommendedName>
        <fullName evidence="2">ubiquitinyl hydrolase 1</fullName>
        <ecNumber evidence="2">3.4.19.12</ecNumber>
    </recommendedName>
</protein>
<dbReference type="InterPro" id="IPR051346">
    <property type="entry name" value="OTU_Deubiquitinase"/>
</dbReference>
<evidence type="ECO:0000256" key="3">
    <source>
        <dbReference type="ARBA" id="ARBA00022670"/>
    </source>
</evidence>
<dbReference type="SUPFAM" id="SSF52540">
    <property type="entry name" value="P-loop containing nucleoside triphosphate hydrolases"/>
    <property type="match status" value="1"/>
</dbReference>
<organism evidence="11 12">
    <name type="scientific">Rhizoctonia solani</name>
    <dbReference type="NCBI Taxonomy" id="456999"/>
    <lineage>
        <taxon>Eukaryota</taxon>
        <taxon>Fungi</taxon>
        <taxon>Dikarya</taxon>
        <taxon>Basidiomycota</taxon>
        <taxon>Agaricomycotina</taxon>
        <taxon>Agaricomycetes</taxon>
        <taxon>Cantharellales</taxon>
        <taxon>Ceratobasidiaceae</taxon>
        <taxon>Rhizoctonia</taxon>
    </lineage>
</organism>
<sequence>MSASIDLLVLKHVVYNVFLPPKLPQEEKGETLQRSVDLEIIHSVIRAAREYSNNSGAKDKWHKIDQMLQNLYRYTEDPPTQARISDDMKGMGPQGCLVLHIRAQNVGIIIRKQVEYTTFEVFEAQAVAEEIMSTTGKIVRYFPGPAVQIPNSVSENHDFINEVANILSRMNKEALREAQITRPKNDKDVSGTIHPNYFVQYFLGFLRGIGATFDPPQITKRLADEILWLDARKPWRRSPIWLIVRVALQTSLESTIEYKHFMLYYHATIISECNKRDDISSDLLYAIRMKAARRLYKVGDTAPQFLISVVKDTAKATQDLLQKRWKTIQAAQAQALKQDQSFASCEFDSDTNQTLPNSRGYLERVFKGHNTTAKVNSFSFTTMHSPRLEDVIEFAQYANGGLSQAFRNDPDLALFDFEASVSENLSFWTTKRRDYPGSCSTIFSCFQQYQDIASSYYSADVAEQSIMMLTLVRLWMAIDELATREFPLLSEFSPELPENILDSLLLRTSQFLEQARLIQQYIRERHNRALSENMSIFSSNVTESSFGVRFFRSSSLHQKLKMDIEENAQQQRKNKIQELKELNSRSKQLDKESRSMQHQYYEPPNPIGQPPKKDQEIKQKKHSEHCVRCMKEKERDGLRIQLYEWPLPPEQVYAEAVVFELHLPESFRVWRDTTYQILIDMGTLNHRQKCNQQDLLERYNALASWFSTNTVKPRITVASRIPFKELRCNKIISIPTMEHQVCVENPLRFKLYDRNRSTWACEPFTETKFARYGTMKIPEGSVYSHLKYSLEETTHTSNEVLADQYNCPKELSLHEHIAFGTLRSGASLQWMNIVRGLEENNFTLSSEEVWLLHTQAVWQIGPMSGDGSRSWHEELCFPEFGTLLISQCTRVLDRVEANWLHAYTLLTIVTLVHRLLVSSPLEEMVQLACKFLHKARIVAYQWMRKLQSKLREAVDNETINYQHRVCEMAAICRTTYDTEPSYMGRLLSTPGDYTALIESSTALFDTKPPDFDNAPTALKAILCRDRRFAHKIAPFITASACQEADTISIPLCEIWGGYERGTIGWSKLEHPNCRWLTTLTAGHGNDRAQDVHFNTLTGQLLIDNKPLGRLPTRYIEHPTYIRLFGQKILNVVPAKSPGMEFTTKTPIHNYQVSLGFLKEGGNEILVIQASSPSGRHYELIPHKTLREDFPLSFSEEYHHWADYDSKTIEFRPISAAWTHEKSHWILSFGISGKTAFENTKDNSLLIDIHSKSFEHLAQLISPLESDRYLHAKRSAKGLIDIELPRMNLSFFINENKQLESYDFQGRVRDEDQSAGTLFGLRNQFLLREKGTLTQSLPQSRSILIPQGDIDLQFGGDHVSVTIKSNTKQNVRVFHYLIDKDLGHLEANAGLTSRLFKIYLHALTSYCLPDPLTGRNGTEEALYELSHASTLSFEQITLEQAELLKAIGLLTPRYKYYPNDLECMQTTEWSDLASLSQHFAFSTMVAEIFHYADTLQIFHPLQFKIQEFINAIKISDKLLQRTAGRNAVYYASDLTAHISPFVNMKDIRDKAAPGRDEWAGDWELAGQAASWASDLAHRSWGKPMFKPYDLVSLLESWGTLDHREKYDNLSYQSAWFSIDLKLSWINCYNLLRHAAASDNRYILSACLASLAFSQAFSLELIPVLLSFATNPEFCGLEPPSQKLFNFKDGYEPTQKRIAEIISEAAVSIESSPAAAITQNENEPNHEFRARKNDHYNTHQFECQSQLVDLMMGRWLQDSPEPEIPIQLNSQSTEIEKWVNLEPCLEAVSEYFSRCVLNRKMRDHLRQLEKVLSSCPASEGTNFTFNNRESAPVPLSAHVYGDPWNMFTTPILMCHRPAPDLAEDLLLSNYTIPKRSGPSADTSNLENMLLELQQSENSLNKRYASDMEKSRKELGTRRPLILPQQLPKNSISVLVKTRDEYLAFLEDSLRKFNSALSPQNEVEDTIFRAGVWTRATPRTILQLLSLRNRSHLDRLAKWRIELISYAQGYGEYQRFQRLIALAENHSVEEFYKEVDLPSGDEFAGLDDPDWLLVQINGNFVPRPLQRKIAQEMISPSSDSNTVLQLNMGEGKSSVIVPLIAASLANSSQLVRVVVLKPLWRQMFDLLVNRLSGLCGRRIYYLPFSRDIHLDARNAEKLRSLYEECMLQGGILLSQPEHILSFRLMGIDRLISSCSSKDTEVANTLRTTESWLHNHTRDVLDESDEILHVKYQLVYTVGEQQPLEDHPDRWTTIQQLLHLTATHVKALQGQHPDNLSYKFKGTGKFPIIRIMLGCTVEVEGQLISSLAKDILDGRLPNLSCDHIYPSVRESLHEFLTKDQIPYSQYESLQKGLAPEVWKTVLLIRGILAHGILILALKNKHYLVDYGLDPSRSLLAVPYSAKDTPSPRAEFGHPDVAIILTCLSYYYRGLTKENLDLCFKLLFRLDNPSLEYEQWVKQNSSIPTDLKQLNGVNTNDREQLTKRLFGLFSHNSATIDFFVSTVVFPTEAKEFPKKLATSGWDLAETKPRVITGFSGTNDNRYLLPTLISQADPVRQLSTNALVLTYLLQPENNFYLCMRNKEGGSLTNKGLMELLVAQTPEIRILLDVGAQIIDMKNKELVEYWLSLRPEIEAAIYFNDQHELMVLPKNGGPTPLKASPFIQSLDKCIIYLDDAHTRGTDLKLPRETRALVTLGPKVTKDRLIQGCMRMRKLGHGQSVVFAAPPEIDTQIRKASSVPINAGDSIGALDILRWAMLQTCADLEHHVSHWAQQGVEFHQRSKAQEQCGLSCDALALRNGWVTSGSRTLEEMYGVLPVHESDHGASFTQRAFDIPDLRKNLEHLGITKLEDPGVDEEQERELDHEVEREREIQRPPKREPAEHLIHSEVEHFINTGVLLEERSGIMPLFHYLRAHYPQICDSWSPLLFASVDFLNTISDLPINQLSEYMRPVNWILSGPGRIHIVLSPYEVQELLPLIRRSSVVQLHVYSPRVTSSMISFSDLKFYSLPHLRKNHISDTSMLFSTVVRKGGPMVPYVAAPSDTAITRYLTLASEHRSPESISSIAQLQLDLFAGQLYLSSYEDYMSLCASLGITTSPRGENEREIEVGSDSFVNPQHRDLLSNHHWGYSACEFTASPILALKDIIERRRKGMKYLLTHTGQILHGRNLTPNDFE</sequence>
<feature type="domain" description="DUF3645" evidence="9">
    <location>
        <begin position="2385"/>
        <end position="2417"/>
    </location>
</feature>
<evidence type="ECO:0000256" key="7">
    <source>
        <dbReference type="SAM" id="MobiDB-lite"/>
    </source>
</evidence>
<keyword evidence="4" id="KW-0833">Ubl conjugation pathway</keyword>
<evidence type="ECO:0000256" key="1">
    <source>
        <dbReference type="ARBA" id="ARBA00000707"/>
    </source>
</evidence>
<feature type="compositionally biased region" description="Basic and acidic residues" evidence="7">
    <location>
        <begin position="611"/>
        <end position="623"/>
    </location>
</feature>
<feature type="region of interest" description="Disordered" evidence="7">
    <location>
        <begin position="582"/>
        <end position="623"/>
    </location>
</feature>
<reference evidence="11" key="1">
    <citation type="submission" date="2021-01" db="EMBL/GenBank/DDBJ databases">
        <authorList>
            <person name="Kaushik A."/>
        </authorList>
    </citation>
    <scope>NUCLEOTIDE SEQUENCE</scope>
    <source>
        <strain evidence="11">AG1-1A</strain>
    </source>
</reference>
<dbReference type="GO" id="GO:0004843">
    <property type="term" value="F:cysteine-type deubiquitinase activity"/>
    <property type="evidence" value="ECO:0007669"/>
    <property type="project" value="UniProtKB-EC"/>
</dbReference>
<keyword evidence="6" id="KW-0788">Thiol protease</keyword>
<keyword evidence="5" id="KW-0378">Hydrolase</keyword>
<dbReference type="InterPro" id="IPR022105">
    <property type="entry name" value="DUF3645"/>
</dbReference>
<proteinExistence type="predicted"/>
<feature type="domain" description="DUF6606" evidence="10">
    <location>
        <begin position="14"/>
        <end position="270"/>
    </location>
</feature>
<dbReference type="InterPro" id="IPR046541">
    <property type="entry name" value="DUF6606"/>
</dbReference>
<evidence type="ECO:0000313" key="12">
    <source>
        <dbReference type="Proteomes" id="UP000663840"/>
    </source>
</evidence>
<evidence type="ECO:0000259" key="8">
    <source>
        <dbReference type="Pfam" id="PF12340"/>
    </source>
</evidence>
<evidence type="ECO:0000256" key="5">
    <source>
        <dbReference type="ARBA" id="ARBA00022801"/>
    </source>
</evidence>
<dbReference type="PANTHER" id="PTHR13367:SF33">
    <property type="entry name" value="P-LOOP CONTAINING NUCLEOSIDE TRIPHOSPHATE HYDROLASE PROTEIN"/>
    <property type="match status" value="1"/>
</dbReference>
<comment type="caution">
    <text evidence="11">The sequence shown here is derived from an EMBL/GenBank/DDBJ whole genome shotgun (WGS) entry which is preliminary data.</text>
</comment>
<comment type="catalytic activity">
    <reaction evidence="1">
        <text>Thiol-dependent hydrolysis of ester, thioester, amide, peptide and isopeptide bonds formed by the C-terminal Gly of ubiquitin (a 76-residue protein attached to proteins as an intracellular targeting signal).</text>
        <dbReference type="EC" id="3.4.19.12"/>
    </reaction>
</comment>
<evidence type="ECO:0000259" key="9">
    <source>
        <dbReference type="Pfam" id="PF12359"/>
    </source>
</evidence>
<evidence type="ECO:0000256" key="6">
    <source>
        <dbReference type="ARBA" id="ARBA00022807"/>
    </source>
</evidence>
<evidence type="ECO:0000259" key="10">
    <source>
        <dbReference type="Pfam" id="PF20255"/>
    </source>
</evidence>
<feature type="compositionally biased region" description="Basic and acidic residues" evidence="7">
    <location>
        <begin position="582"/>
        <end position="595"/>
    </location>
</feature>
<dbReference type="InterPro" id="IPR022099">
    <property type="entry name" value="DUF3638"/>
</dbReference>
<feature type="domain" description="DUF3638" evidence="8">
    <location>
        <begin position="2042"/>
        <end position="2265"/>
    </location>
</feature>
<accession>A0A8H3BB82</accession>
<evidence type="ECO:0000256" key="2">
    <source>
        <dbReference type="ARBA" id="ARBA00012759"/>
    </source>
</evidence>
<dbReference type="EC" id="3.4.19.12" evidence="2"/>
<evidence type="ECO:0000256" key="4">
    <source>
        <dbReference type="ARBA" id="ARBA00022786"/>
    </source>
</evidence>
<keyword evidence="3" id="KW-0645">Protease</keyword>
<dbReference type="PANTHER" id="PTHR13367">
    <property type="entry name" value="UBIQUITIN THIOESTERASE"/>
    <property type="match status" value="1"/>
</dbReference>
<gene>
    <name evidence="11" type="ORF">RDB_LOCUS91461</name>
</gene>
<name>A0A8H3BB82_9AGAM</name>
<dbReference type="Pfam" id="PF20255">
    <property type="entry name" value="DUF6606"/>
    <property type="match status" value="1"/>
</dbReference>
<dbReference type="Proteomes" id="UP000663840">
    <property type="component" value="Unassembled WGS sequence"/>
</dbReference>
<dbReference type="GO" id="GO:0006508">
    <property type="term" value="P:proteolysis"/>
    <property type="evidence" value="ECO:0007669"/>
    <property type="project" value="UniProtKB-KW"/>
</dbReference>
<dbReference type="Pfam" id="PF12340">
    <property type="entry name" value="DUF3638"/>
    <property type="match status" value="1"/>
</dbReference>
<dbReference type="InterPro" id="IPR027417">
    <property type="entry name" value="P-loop_NTPase"/>
</dbReference>